<keyword evidence="2" id="KW-1185">Reference proteome</keyword>
<dbReference type="STRING" id="1121416.SAMN02745220_02356"/>
<dbReference type="EMBL" id="FRFE01000010">
    <property type="protein sequence ID" value="SHO48540.1"/>
    <property type="molecule type" value="Genomic_DNA"/>
</dbReference>
<evidence type="ECO:0000313" key="1">
    <source>
        <dbReference type="EMBL" id="SHO48540.1"/>
    </source>
</evidence>
<name>A0A1M7Y7F0_9BACT</name>
<organism evidence="1 2">
    <name type="scientific">Desulfopila aestuarii DSM 18488</name>
    <dbReference type="NCBI Taxonomy" id="1121416"/>
    <lineage>
        <taxon>Bacteria</taxon>
        <taxon>Pseudomonadati</taxon>
        <taxon>Thermodesulfobacteriota</taxon>
        <taxon>Desulfobulbia</taxon>
        <taxon>Desulfobulbales</taxon>
        <taxon>Desulfocapsaceae</taxon>
        <taxon>Desulfopila</taxon>
    </lineage>
</organism>
<dbReference type="Proteomes" id="UP000184603">
    <property type="component" value="Unassembled WGS sequence"/>
</dbReference>
<accession>A0A1M7Y7F0</accession>
<dbReference type="AlphaFoldDB" id="A0A1M7Y7F0"/>
<protein>
    <submittedName>
        <fullName evidence="1">Uncharacterized protein</fullName>
    </submittedName>
</protein>
<proteinExistence type="predicted"/>
<sequence length="58" mass="6759">MSPGPFLFWGNATNCPNSPTSLLFFSHDYLFGFTNICRKAHILIRFYLNFRGHYAEIN</sequence>
<reference evidence="1 2" key="1">
    <citation type="submission" date="2016-12" db="EMBL/GenBank/DDBJ databases">
        <authorList>
            <person name="Song W.-J."/>
            <person name="Kurnit D.M."/>
        </authorList>
    </citation>
    <scope>NUCLEOTIDE SEQUENCE [LARGE SCALE GENOMIC DNA]</scope>
    <source>
        <strain evidence="1 2">DSM 18488</strain>
    </source>
</reference>
<gene>
    <name evidence="1" type="ORF">SAMN02745220_02356</name>
</gene>
<evidence type="ECO:0000313" key="2">
    <source>
        <dbReference type="Proteomes" id="UP000184603"/>
    </source>
</evidence>